<evidence type="ECO:0000313" key="2">
    <source>
        <dbReference type="EMBL" id="SCT55016.1"/>
    </source>
</evidence>
<proteinExistence type="predicted"/>
<keyword evidence="4" id="KW-1185">Reference proteome</keyword>
<feature type="signal peptide" evidence="1">
    <location>
        <begin position="1"/>
        <end position="25"/>
    </location>
</feature>
<dbReference type="EMBL" id="FMPG01000029">
    <property type="protein sequence ID" value="SCT55016.1"/>
    <property type="molecule type" value="Genomic_DNA"/>
</dbReference>
<gene>
    <name evidence="2" type="ORF">SAMEA2297795_02729</name>
    <name evidence="3" type="ORF">SAMEA2297796_02710</name>
</gene>
<organism evidence="2 5">
    <name type="scientific">Staphylococcus caeli</name>
    <dbReference type="NCBI Taxonomy" id="2201815"/>
    <lineage>
        <taxon>Bacteria</taxon>
        <taxon>Bacillati</taxon>
        <taxon>Bacillota</taxon>
        <taxon>Bacilli</taxon>
        <taxon>Bacillales</taxon>
        <taxon>Staphylococcaceae</taxon>
        <taxon>Staphylococcus</taxon>
    </lineage>
</organism>
<name>A0A1D4S5E6_9STAP</name>
<evidence type="ECO:0000256" key="1">
    <source>
        <dbReference type="SAM" id="SignalP"/>
    </source>
</evidence>
<dbReference type="RefSeq" id="WP_245167199.1">
    <property type="nucleotide sequence ID" value="NZ_FMPG01000029.1"/>
</dbReference>
<dbReference type="AlphaFoldDB" id="A0A1D4S5E6"/>
<dbReference type="Proteomes" id="UP000095768">
    <property type="component" value="Unassembled WGS sequence"/>
</dbReference>
<feature type="chain" id="PRO_5009841484" description="Secreted protein" evidence="1">
    <location>
        <begin position="26"/>
        <end position="191"/>
    </location>
</feature>
<evidence type="ECO:0008006" key="6">
    <source>
        <dbReference type="Google" id="ProtNLM"/>
    </source>
</evidence>
<dbReference type="Proteomes" id="UP000095412">
    <property type="component" value="Unassembled WGS sequence"/>
</dbReference>
<reference evidence="3 4" key="2">
    <citation type="submission" date="2016-09" db="EMBL/GenBank/DDBJ databases">
        <authorList>
            <consortium name="Pathogen Informatics"/>
            <person name="Sun Q."/>
            <person name="Inoue M."/>
        </authorList>
    </citation>
    <scope>NUCLEOTIDE SEQUENCE [LARGE SCALE GENOMIC DNA]</scope>
    <source>
        <strain evidence="3 4">82C</strain>
    </source>
</reference>
<accession>A0A1D4S5E6</accession>
<keyword evidence="1" id="KW-0732">Signal</keyword>
<reference evidence="2 5" key="1">
    <citation type="submission" date="2016-09" db="EMBL/GenBank/DDBJ databases">
        <authorList>
            <consortium name="Pathogen Informatics"/>
        </authorList>
    </citation>
    <scope>NUCLEOTIDE SEQUENCE [LARGE SCALE GENOMIC DNA]</scope>
    <source>
        <strain evidence="2 5">82B</strain>
    </source>
</reference>
<evidence type="ECO:0000313" key="4">
    <source>
        <dbReference type="Proteomes" id="UP000095412"/>
    </source>
</evidence>
<dbReference type="EMBL" id="FMPI01000047">
    <property type="protein sequence ID" value="SCT60253.1"/>
    <property type="molecule type" value="Genomic_DNA"/>
</dbReference>
<protein>
    <recommendedName>
        <fullName evidence="6">Secreted protein</fullName>
    </recommendedName>
</protein>
<evidence type="ECO:0000313" key="5">
    <source>
        <dbReference type="Proteomes" id="UP000095768"/>
    </source>
</evidence>
<evidence type="ECO:0000313" key="3">
    <source>
        <dbReference type="EMBL" id="SCT60253.1"/>
    </source>
</evidence>
<sequence length="191" mass="19704">MRKAIVTLSSAALLLGFGGTSFVEASEVNNANEMVQSAQENGSNNPDGISLENVNEQELTQFLTSVENIPDSVLEKGDKATNDYIQKENSNLTTSERGAVGCASAIGLAIASNAFSAAKIAKVKDVLKAAGGAKTFAQKLVPAYKEARKSMSKKDAAVSAVKSAGSAAGPQALSAAIGFFSVGQVYSDCFE</sequence>